<dbReference type="Gene3D" id="2.170.270.10">
    <property type="entry name" value="SET domain"/>
    <property type="match status" value="1"/>
</dbReference>
<reference evidence="10" key="2">
    <citation type="submission" date="2020-01" db="EMBL/GenBank/DDBJ databases">
        <authorList>
            <person name="Korhonen P.K.K."/>
            <person name="Guangxu M.G."/>
            <person name="Wang T.W."/>
            <person name="Stroehlein A.J.S."/>
            <person name="Young N.D."/>
            <person name="Ang C.-S.A."/>
            <person name="Fernando D.W.F."/>
            <person name="Lu H.L."/>
            <person name="Taylor S.T."/>
            <person name="Ehtesham M.E.M."/>
            <person name="Najaraj S.H.N."/>
            <person name="Harsha G.H.G."/>
            <person name="Madugundu A.M."/>
            <person name="Renuse S.R."/>
            <person name="Holt D.H."/>
            <person name="Pandey A.P."/>
            <person name="Papenfuss A.P."/>
            <person name="Gasser R.B.G."/>
            <person name="Fischer K.F."/>
        </authorList>
    </citation>
    <scope>NUCLEOTIDE SEQUENCE</scope>
    <source>
        <strain evidence="10">SSS_KF_BRIS2020</strain>
    </source>
</reference>
<dbReference type="Pfam" id="PF00096">
    <property type="entry name" value="zf-C2H2"/>
    <property type="match status" value="2"/>
</dbReference>
<dbReference type="GO" id="GO:0000978">
    <property type="term" value="F:RNA polymerase II cis-regulatory region sequence-specific DNA binding"/>
    <property type="evidence" value="ECO:0007669"/>
    <property type="project" value="TreeGrafter"/>
</dbReference>
<dbReference type="Proteomes" id="UP000070412">
    <property type="component" value="Unassembled WGS sequence"/>
</dbReference>
<keyword evidence="2" id="KW-0479">Metal-binding</keyword>
<dbReference type="SUPFAM" id="SSF57667">
    <property type="entry name" value="beta-beta-alpha zinc fingers"/>
    <property type="match status" value="1"/>
</dbReference>
<evidence type="ECO:0000256" key="8">
    <source>
        <dbReference type="PROSITE-ProRule" id="PRU00042"/>
    </source>
</evidence>
<sequence length="313" mass="36303">MLKIIAGVRIEPNSHTSPFYLNMERLLSIFEIHHKRTIDSEDSASEIVKIYKKDGFLSSYGSYNSYENNSTDQNLWLYQIRVALDCSEQNLIAYPNIQTSSNDFLRHSRNDFCWCHFVATRSIEPGEELTFWPWFGLSILFGIPPYIAPINILNDRCYKCHQCGESYQQPNPLKIHLAFVCAQRNVQSNFSIIKKLEMPTEQRIAAKRSDIKKTADRFCSKRSFNRNPSNRLHTCSYCGKVYTRKYGLKIHIRTHTGSKPLSCSFCGRSFSDPSNLNKHIRLHSQHLDRYSFGSRSQTVIKSGRVKSTHKEKK</sequence>
<dbReference type="EMBL" id="WVUK01000002">
    <property type="protein sequence ID" value="KAF7496689.1"/>
    <property type="molecule type" value="Genomic_DNA"/>
</dbReference>
<comment type="similarity">
    <text evidence="7">Belongs to the snail C2H2-type zinc-finger protein family.</text>
</comment>
<evidence type="ECO:0000313" key="10">
    <source>
        <dbReference type="EMBL" id="KAF7496689.1"/>
    </source>
</evidence>
<evidence type="ECO:0000256" key="5">
    <source>
        <dbReference type="ARBA" id="ARBA00022833"/>
    </source>
</evidence>
<keyword evidence="6" id="KW-0539">Nucleus</keyword>
<dbReference type="GO" id="GO:0008270">
    <property type="term" value="F:zinc ion binding"/>
    <property type="evidence" value="ECO:0007669"/>
    <property type="project" value="UniProtKB-KW"/>
</dbReference>
<dbReference type="PROSITE" id="PS50157">
    <property type="entry name" value="ZINC_FINGER_C2H2_2"/>
    <property type="match status" value="3"/>
</dbReference>
<dbReference type="PANTHER" id="PTHR24388:SF54">
    <property type="entry name" value="PROTEIN ESCARGOT"/>
    <property type="match status" value="1"/>
</dbReference>
<dbReference type="GO" id="GO:0000981">
    <property type="term" value="F:DNA-binding transcription factor activity, RNA polymerase II-specific"/>
    <property type="evidence" value="ECO:0007669"/>
    <property type="project" value="TreeGrafter"/>
</dbReference>
<evidence type="ECO:0000313" key="11">
    <source>
        <dbReference type="EnsemblMetazoa" id="KAF7496689.1"/>
    </source>
</evidence>
<dbReference type="FunFam" id="3.30.160.60:FF:000616">
    <property type="entry name" value="PR domain zinc finger protein 13"/>
    <property type="match status" value="1"/>
</dbReference>
<evidence type="ECO:0000256" key="2">
    <source>
        <dbReference type="ARBA" id="ARBA00022723"/>
    </source>
</evidence>
<dbReference type="PROSITE" id="PS00028">
    <property type="entry name" value="ZINC_FINGER_C2H2_1"/>
    <property type="match status" value="2"/>
</dbReference>
<dbReference type="AlphaFoldDB" id="A0A834RG43"/>
<protein>
    <submittedName>
        <fullName evidence="10">PR domain zinc finger protein 13</fullName>
    </submittedName>
</protein>
<evidence type="ECO:0000259" key="9">
    <source>
        <dbReference type="PROSITE" id="PS50157"/>
    </source>
</evidence>
<dbReference type="EnsemblMetazoa" id="SSS_4135s_mrna">
    <property type="protein sequence ID" value="KAF7496689.1"/>
    <property type="gene ID" value="SSS_4135"/>
</dbReference>
<evidence type="ECO:0000256" key="7">
    <source>
        <dbReference type="ARBA" id="ARBA00037948"/>
    </source>
</evidence>
<evidence type="ECO:0000256" key="1">
    <source>
        <dbReference type="ARBA" id="ARBA00004123"/>
    </source>
</evidence>
<organism evidence="10">
    <name type="scientific">Sarcoptes scabiei</name>
    <name type="common">Itch mite</name>
    <name type="synonym">Acarus scabiei</name>
    <dbReference type="NCBI Taxonomy" id="52283"/>
    <lineage>
        <taxon>Eukaryota</taxon>
        <taxon>Metazoa</taxon>
        <taxon>Ecdysozoa</taxon>
        <taxon>Arthropoda</taxon>
        <taxon>Chelicerata</taxon>
        <taxon>Arachnida</taxon>
        <taxon>Acari</taxon>
        <taxon>Acariformes</taxon>
        <taxon>Sarcoptiformes</taxon>
        <taxon>Astigmata</taxon>
        <taxon>Psoroptidia</taxon>
        <taxon>Sarcoptoidea</taxon>
        <taxon>Sarcoptidae</taxon>
        <taxon>Sarcoptinae</taxon>
        <taxon>Sarcoptes</taxon>
    </lineage>
</organism>
<dbReference type="PANTHER" id="PTHR24388">
    <property type="entry name" value="ZINC FINGER PROTEIN"/>
    <property type="match status" value="1"/>
</dbReference>
<feature type="domain" description="C2H2-type" evidence="9">
    <location>
        <begin position="261"/>
        <end position="288"/>
    </location>
</feature>
<feature type="domain" description="C2H2-type" evidence="9">
    <location>
        <begin position="233"/>
        <end position="260"/>
    </location>
</feature>
<dbReference type="FunFam" id="3.30.160.60:FF:000110">
    <property type="entry name" value="Zinc finger protein-like"/>
    <property type="match status" value="1"/>
</dbReference>
<comment type="subcellular location">
    <subcellularLocation>
        <location evidence="1">Nucleus</location>
    </subcellularLocation>
</comment>
<dbReference type="InterPro" id="IPR013087">
    <property type="entry name" value="Znf_C2H2_type"/>
</dbReference>
<dbReference type="SMART" id="SM00355">
    <property type="entry name" value="ZnF_C2H2"/>
    <property type="match status" value="3"/>
</dbReference>
<gene>
    <name evidence="10" type="ORF">SSS_4135</name>
</gene>
<keyword evidence="3" id="KW-0677">Repeat</keyword>
<keyword evidence="4 8" id="KW-0863">Zinc-finger</keyword>
<keyword evidence="5" id="KW-0862">Zinc</keyword>
<evidence type="ECO:0000256" key="3">
    <source>
        <dbReference type="ARBA" id="ARBA00022737"/>
    </source>
</evidence>
<reference evidence="11" key="3">
    <citation type="submission" date="2022-06" db="UniProtKB">
        <authorList>
            <consortium name="EnsemblMetazoa"/>
        </authorList>
    </citation>
    <scope>IDENTIFICATION</scope>
</reference>
<evidence type="ECO:0000256" key="6">
    <source>
        <dbReference type="ARBA" id="ARBA00023242"/>
    </source>
</evidence>
<dbReference type="GO" id="GO:0005634">
    <property type="term" value="C:nucleus"/>
    <property type="evidence" value="ECO:0007669"/>
    <property type="project" value="UniProtKB-SubCell"/>
</dbReference>
<name>A0A834RG43_SARSC</name>
<evidence type="ECO:0000313" key="12">
    <source>
        <dbReference type="Proteomes" id="UP000070412"/>
    </source>
</evidence>
<dbReference type="Gene3D" id="3.30.160.60">
    <property type="entry name" value="Classic Zinc Finger"/>
    <property type="match status" value="2"/>
</dbReference>
<evidence type="ECO:0000256" key="4">
    <source>
        <dbReference type="ARBA" id="ARBA00022771"/>
    </source>
</evidence>
<reference evidence="12" key="1">
    <citation type="journal article" date="2020" name="PLoS Negl. Trop. Dis.">
        <title>High-quality nuclear genome for Sarcoptes scabiei-A critical resource for a neglected parasite.</title>
        <authorList>
            <person name="Korhonen P.K."/>
            <person name="Gasser R.B."/>
            <person name="Ma G."/>
            <person name="Wang T."/>
            <person name="Stroehlein A.J."/>
            <person name="Young N.D."/>
            <person name="Ang C.S."/>
            <person name="Fernando D.D."/>
            <person name="Lu H.C."/>
            <person name="Taylor S."/>
            <person name="Reynolds S.L."/>
            <person name="Mofiz E."/>
            <person name="Najaraj S.H."/>
            <person name="Gowda H."/>
            <person name="Madugundu A."/>
            <person name="Renuse S."/>
            <person name="Holt D."/>
            <person name="Pandey A."/>
            <person name="Papenfuss A.T."/>
            <person name="Fischer K."/>
        </authorList>
    </citation>
    <scope>NUCLEOTIDE SEQUENCE [LARGE SCALE GENOMIC DNA]</scope>
</reference>
<dbReference type="InterPro" id="IPR046341">
    <property type="entry name" value="SET_dom_sf"/>
</dbReference>
<dbReference type="OrthoDB" id="9998363at2759"/>
<feature type="domain" description="C2H2-type" evidence="9">
    <location>
        <begin position="158"/>
        <end position="185"/>
    </location>
</feature>
<dbReference type="InterPro" id="IPR050527">
    <property type="entry name" value="Snail/Krueppel_Znf"/>
</dbReference>
<proteinExistence type="inferred from homology"/>
<accession>A0A834RG43</accession>
<dbReference type="InterPro" id="IPR036236">
    <property type="entry name" value="Znf_C2H2_sf"/>
</dbReference>
<keyword evidence="12" id="KW-1185">Reference proteome</keyword>